<keyword evidence="1" id="KW-0167">Capsid protein</keyword>
<reference evidence="3" key="1">
    <citation type="journal article" date="2021" name="Proc. Natl. Acad. Sci. U.S.A.">
        <title>A Catalog of Tens of Thousands of Viruses from Human Metagenomes Reveals Hidden Associations with Chronic Diseases.</title>
        <authorList>
            <person name="Tisza M.J."/>
            <person name="Buck C.B."/>
        </authorList>
    </citation>
    <scope>NUCLEOTIDE SEQUENCE</scope>
    <source>
        <strain evidence="3">CtfWc3</strain>
    </source>
</reference>
<organism evidence="3">
    <name type="scientific">Myoviridae sp. ctfWc3</name>
    <dbReference type="NCBI Taxonomy" id="2827697"/>
    <lineage>
        <taxon>Viruses</taxon>
        <taxon>Duplodnaviria</taxon>
        <taxon>Heunggongvirae</taxon>
        <taxon>Uroviricota</taxon>
        <taxon>Caudoviricetes</taxon>
    </lineage>
</organism>
<proteinExistence type="predicted"/>
<evidence type="ECO:0000256" key="1">
    <source>
        <dbReference type="ARBA" id="ARBA00022561"/>
    </source>
</evidence>
<protein>
    <submittedName>
        <fullName evidence="3">Major capsid protein</fullName>
    </submittedName>
</protein>
<evidence type="ECO:0000313" key="3">
    <source>
        <dbReference type="EMBL" id="DAF48798.1"/>
    </source>
</evidence>
<dbReference type="Pfam" id="PF03864">
    <property type="entry name" value="Phage_cap_E"/>
    <property type="match status" value="1"/>
</dbReference>
<evidence type="ECO:0000256" key="2">
    <source>
        <dbReference type="ARBA" id="ARBA00023200"/>
    </source>
</evidence>
<name>A0A8S5SCX4_9CAUD</name>
<dbReference type="Gene3D" id="3.30.1930.10">
    <property type="entry name" value="capsid protein of prophage domain"/>
    <property type="match status" value="1"/>
</dbReference>
<dbReference type="Gene3D" id="3.15.30.10">
    <property type="entry name" value="putative capsid protein of prophage domain like"/>
    <property type="match status" value="1"/>
</dbReference>
<dbReference type="EMBL" id="BK032574">
    <property type="protein sequence ID" value="DAF48798.1"/>
    <property type="molecule type" value="Genomic_DNA"/>
</dbReference>
<dbReference type="InterPro" id="IPR005564">
    <property type="entry name" value="Major_capsid_GpE"/>
</dbReference>
<sequence>MNIKFNLQQFATPITELFPQKDLLDYTRNRAWPTLMGDTLFPARKVNSLEVDMLLEGNRTPVIADYAAFDAEASTRSRDAQKMTAELAYVKNKMQLKETDLYALAKPRDAAEQAYLRRQVYNDIDRLVQGVLARGEAMTMEMLATGKITDKKHNISVNYGVPKEHQADVSSTGAWSSDSADILQNLEDWSEKLDVTPTRALTSKKVLSNIYRNQKLIAEVYGTNSGRILGQADLDAFLTARGLPIIRSYDGKYKAENGKGGYTSTRYFPENRIVLMNDDTLGEKLYGPTPDELRVVANGSVQAAQIGNVFAKIYESGEDPVATWEFASATMLPTFAAVDEVFQAQVLA</sequence>
<keyword evidence="2" id="KW-1035">Host cytoplasm</keyword>
<keyword evidence="1" id="KW-0946">Virion</keyword>
<accession>A0A8S5SCX4</accession>
<dbReference type="GO" id="GO:0019028">
    <property type="term" value="C:viral capsid"/>
    <property type="evidence" value="ECO:0007669"/>
    <property type="project" value="UniProtKB-KW"/>
</dbReference>